<name>A0ABW3T0L5_9CAUL</name>
<dbReference type="Proteomes" id="UP001597216">
    <property type="component" value="Unassembled WGS sequence"/>
</dbReference>
<accession>A0ABW3T0L5</accession>
<gene>
    <name evidence="1" type="ORF">ACFQ27_08900</name>
</gene>
<evidence type="ECO:0000313" key="1">
    <source>
        <dbReference type="EMBL" id="MFD1190694.1"/>
    </source>
</evidence>
<dbReference type="SUPFAM" id="SSF53448">
    <property type="entry name" value="Nucleotide-diphospho-sugar transferases"/>
    <property type="match status" value="1"/>
</dbReference>
<dbReference type="InterPro" id="IPR029044">
    <property type="entry name" value="Nucleotide-diphossugar_trans"/>
</dbReference>
<proteinExistence type="predicted"/>
<evidence type="ECO:0008006" key="3">
    <source>
        <dbReference type="Google" id="ProtNLM"/>
    </source>
</evidence>
<comment type="caution">
    <text evidence="1">The sequence shown here is derived from an EMBL/GenBank/DDBJ whole genome shotgun (WGS) entry which is preliminary data.</text>
</comment>
<dbReference type="EMBL" id="JBHTLQ010000015">
    <property type="protein sequence ID" value="MFD1190694.1"/>
    <property type="molecule type" value="Genomic_DNA"/>
</dbReference>
<keyword evidence="2" id="KW-1185">Reference proteome</keyword>
<organism evidence="1 2">
    <name type="scientific">Phenylobacterium conjunctum</name>
    <dbReference type="NCBI Taxonomy" id="1298959"/>
    <lineage>
        <taxon>Bacteria</taxon>
        <taxon>Pseudomonadati</taxon>
        <taxon>Pseudomonadota</taxon>
        <taxon>Alphaproteobacteria</taxon>
        <taxon>Caulobacterales</taxon>
        <taxon>Caulobacteraceae</taxon>
        <taxon>Phenylobacterium</taxon>
    </lineage>
</organism>
<reference evidence="2" key="1">
    <citation type="journal article" date="2019" name="Int. J. Syst. Evol. Microbiol.">
        <title>The Global Catalogue of Microorganisms (GCM) 10K type strain sequencing project: providing services to taxonomists for standard genome sequencing and annotation.</title>
        <authorList>
            <consortium name="The Broad Institute Genomics Platform"/>
            <consortium name="The Broad Institute Genome Sequencing Center for Infectious Disease"/>
            <person name="Wu L."/>
            <person name="Ma J."/>
        </authorList>
    </citation>
    <scope>NUCLEOTIDE SEQUENCE [LARGE SCALE GENOMIC DNA]</scope>
    <source>
        <strain evidence="2">CCUG 55074</strain>
    </source>
</reference>
<protein>
    <recommendedName>
        <fullName evidence="3">Glycosyl transferase</fullName>
    </recommendedName>
</protein>
<feature type="non-terminal residue" evidence="1">
    <location>
        <position position="526"/>
    </location>
</feature>
<evidence type="ECO:0000313" key="2">
    <source>
        <dbReference type="Proteomes" id="UP001597216"/>
    </source>
</evidence>
<sequence>MDVVFTIVSRNYAAQAATLMASLAVAEPGVRRVVAATDGPIHFADPGIEVLDASTLVPDFAAMCAWYDALELNTAVKPHVFRALLARPETAAAVYLDPDIYVYRPLAEVREALARAPLALTPHLTRPLKGEANPSDHVILTSGAYNLGFMAARDEPQITALLDWWADKLRFDCRVDFAAGLFTDQKWMDLAPGFVSDLALLRTPALNLAYWNLEGRTLERAGQGWRVDGEPLGFFHFSGFDPEHPDLLSKHQDRIRITPGSALAALCADYGAALLANGHVQARATPYGHNTFPSGRTVTAEQRRRMLKAARAGEDFGGGLTDRAEAWLDAPAGASRQPTAAPDGPWLAGSDELALHLITAWPAPAPAALLAARHDLRARFNGDAEGLKAWLIGPEALAGRFDPRFLGEPVTADMALRAARYAFGDARDPDLAAYGLAGRAGWSPAARPALDGPVARLAGLTPFPQVFLRIWEGRTDLQRMFPLTTLRSRFGFLRWLIGGGLAEHGIDAADLPAAVTGHPAWRLARL</sequence>